<dbReference type="SUPFAM" id="SSF81531">
    <property type="entry name" value="Non-heme 11 kDa protein of cytochrome bc1 complex (Ubiquinol-cytochrome c reductase)"/>
    <property type="match status" value="1"/>
</dbReference>
<dbReference type="EMBL" id="JBJKFK010000084">
    <property type="protein sequence ID" value="KAL3320001.1"/>
    <property type="molecule type" value="Genomic_DNA"/>
</dbReference>
<proteinExistence type="inferred from homology"/>
<keyword evidence="11" id="KW-1185">Reference proteome</keyword>
<name>A0ABD2QNG0_9PLAT</name>
<keyword evidence="7" id="KW-0496">Mitochondrion</keyword>
<evidence type="ECO:0000256" key="8">
    <source>
        <dbReference type="ARBA" id="ARBA00023136"/>
    </source>
</evidence>
<accession>A0ABD2QNG0</accession>
<comment type="subcellular location">
    <subcellularLocation>
        <location evidence="1">Mitochondrion inner membrane</location>
    </subcellularLocation>
</comment>
<sequence>MEEDSTCLLNKVRYECKATSACQALENALNACEERQAQTKESCEEELFAMLHCIDHCAASKAFGLLK</sequence>
<keyword evidence="5" id="KW-0999">Mitochondrion inner membrane</keyword>
<gene>
    <name evidence="10" type="ORF">Ciccas_001328</name>
</gene>
<comment type="similarity">
    <text evidence="2">Belongs to the UQCRH/QCR6 family.</text>
</comment>
<evidence type="ECO:0000313" key="11">
    <source>
        <dbReference type="Proteomes" id="UP001626550"/>
    </source>
</evidence>
<protein>
    <recommendedName>
        <fullName evidence="9">Ubiquinol-cytochrome C reductase hinge domain-containing protein</fullName>
    </recommendedName>
</protein>
<dbReference type="InterPro" id="IPR036811">
    <property type="entry name" value="Ubol_cytC_Rdtase_hinge_dom_sf"/>
</dbReference>
<evidence type="ECO:0000259" key="9">
    <source>
        <dbReference type="Pfam" id="PF02320"/>
    </source>
</evidence>
<dbReference type="GO" id="GO:0005743">
    <property type="term" value="C:mitochondrial inner membrane"/>
    <property type="evidence" value="ECO:0007669"/>
    <property type="project" value="UniProtKB-SubCell"/>
</dbReference>
<keyword evidence="8" id="KW-0472">Membrane</keyword>
<dbReference type="AlphaFoldDB" id="A0ABD2QNG0"/>
<evidence type="ECO:0000256" key="3">
    <source>
        <dbReference type="ARBA" id="ARBA00022448"/>
    </source>
</evidence>
<evidence type="ECO:0000256" key="5">
    <source>
        <dbReference type="ARBA" id="ARBA00022792"/>
    </source>
</evidence>
<evidence type="ECO:0000256" key="2">
    <source>
        <dbReference type="ARBA" id="ARBA00006498"/>
    </source>
</evidence>
<organism evidence="10 11">
    <name type="scientific">Cichlidogyrus casuarinus</name>
    <dbReference type="NCBI Taxonomy" id="1844966"/>
    <lineage>
        <taxon>Eukaryota</taxon>
        <taxon>Metazoa</taxon>
        <taxon>Spiralia</taxon>
        <taxon>Lophotrochozoa</taxon>
        <taxon>Platyhelminthes</taxon>
        <taxon>Monogenea</taxon>
        <taxon>Monopisthocotylea</taxon>
        <taxon>Dactylogyridea</taxon>
        <taxon>Ancyrocephalidae</taxon>
        <taxon>Cichlidogyrus</taxon>
    </lineage>
</organism>
<keyword evidence="3" id="KW-0813">Transport</keyword>
<dbReference type="Pfam" id="PF02320">
    <property type="entry name" value="UCR_hinge"/>
    <property type="match status" value="1"/>
</dbReference>
<evidence type="ECO:0000256" key="1">
    <source>
        <dbReference type="ARBA" id="ARBA00004273"/>
    </source>
</evidence>
<keyword evidence="4" id="KW-0679">Respiratory chain</keyword>
<dbReference type="Gene3D" id="1.10.287.20">
    <property type="entry name" value="Ubiquinol-cytochrome C reductase hinge domain"/>
    <property type="match status" value="1"/>
</dbReference>
<evidence type="ECO:0000313" key="10">
    <source>
        <dbReference type="EMBL" id="KAL3320001.1"/>
    </source>
</evidence>
<evidence type="ECO:0000256" key="6">
    <source>
        <dbReference type="ARBA" id="ARBA00022982"/>
    </source>
</evidence>
<dbReference type="Proteomes" id="UP001626550">
    <property type="component" value="Unassembled WGS sequence"/>
</dbReference>
<reference evidence="10 11" key="1">
    <citation type="submission" date="2024-11" db="EMBL/GenBank/DDBJ databases">
        <title>Adaptive evolution of stress response genes in parasites aligns with host niche diversity.</title>
        <authorList>
            <person name="Hahn C."/>
            <person name="Resl P."/>
        </authorList>
    </citation>
    <scope>NUCLEOTIDE SEQUENCE [LARGE SCALE GENOMIC DNA]</scope>
    <source>
        <strain evidence="10">EGGRZ-B1_66</strain>
        <tissue evidence="10">Body</tissue>
    </source>
</reference>
<feature type="domain" description="Ubiquinol-cytochrome C reductase hinge" evidence="9">
    <location>
        <begin position="10"/>
        <end position="67"/>
    </location>
</feature>
<evidence type="ECO:0000256" key="4">
    <source>
        <dbReference type="ARBA" id="ARBA00022660"/>
    </source>
</evidence>
<comment type="caution">
    <text evidence="10">The sequence shown here is derived from an EMBL/GenBank/DDBJ whole genome shotgun (WGS) entry which is preliminary data.</text>
</comment>
<keyword evidence="6" id="KW-0249">Electron transport</keyword>
<dbReference type="InterPro" id="IPR023184">
    <property type="entry name" value="Ubol_cytC_Rdtase_hinge_dom"/>
</dbReference>
<evidence type="ECO:0000256" key="7">
    <source>
        <dbReference type="ARBA" id="ARBA00023128"/>
    </source>
</evidence>